<name>A0A815SXE0_9BILA</name>
<reference evidence="1" key="1">
    <citation type="submission" date="2021-02" db="EMBL/GenBank/DDBJ databases">
        <authorList>
            <person name="Nowell W R."/>
        </authorList>
    </citation>
    <scope>NUCLEOTIDE SEQUENCE</scope>
</reference>
<protein>
    <submittedName>
        <fullName evidence="1">Uncharacterized protein</fullName>
    </submittedName>
</protein>
<feature type="non-terminal residue" evidence="1">
    <location>
        <position position="1"/>
    </location>
</feature>
<accession>A0A815SXE0</accession>
<organism evidence="1 2">
    <name type="scientific">Rotaria sordida</name>
    <dbReference type="NCBI Taxonomy" id="392033"/>
    <lineage>
        <taxon>Eukaryota</taxon>
        <taxon>Metazoa</taxon>
        <taxon>Spiralia</taxon>
        <taxon>Gnathifera</taxon>
        <taxon>Rotifera</taxon>
        <taxon>Eurotatoria</taxon>
        <taxon>Bdelloidea</taxon>
        <taxon>Philodinida</taxon>
        <taxon>Philodinidae</taxon>
        <taxon>Rotaria</taxon>
    </lineage>
</organism>
<gene>
    <name evidence="1" type="ORF">SEV965_LOCUS35901</name>
</gene>
<dbReference type="AlphaFoldDB" id="A0A815SXE0"/>
<sequence length="59" mass="6754">MKHSCGVDTINNIYLEVQHFEYPVLWANLVTRLYHSRNGSNDLVCADDQDKPVNCPYGV</sequence>
<dbReference type="Proteomes" id="UP000663889">
    <property type="component" value="Unassembled WGS sequence"/>
</dbReference>
<evidence type="ECO:0000313" key="2">
    <source>
        <dbReference type="Proteomes" id="UP000663889"/>
    </source>
</evidence>
<evidence type="ECO:0000313" key="1">
    <source>
        <dbReference type="EMBL" id="CAF1497624.1"/>
    </source>
</evidence>
<comment type="caution">
    <text evidence="1">The sequence shown here is derived from an EMBL/GenBank/DDBJ whole genome shotgun (WGS) entry which is preliminary data.</text>
</comment>
<dbReference type="EMBL" id="CAJNOU010006130">
    <property type="protein sequence ID" value="CAF1497624.1"/>
    <property type="molecule type" value="Genomic_DNA"/>
</dbReference>
<proteinExistence type="predicted"/>